<sequence>MSHLFAPDENFRSDHELTKAS</sequence>
<accession>A0A0E9PYM5</accession>
<reference evidence="2" key="2">
    <citation type="journal article" date="2015" name="Fish Shellfish Immunol.">
        <title>Early steps in the European eel (Anguilla anguilla)-Vibrio vulnificus interaction in the gills: Role of the RtxA13 toxin.</title>
        <authorList>
            <person name="Callol A."/>
            <person name="Pajuelo D."/>
            <person name="Ebbesson L."/>
            <person name="Teles M."/>
            <person name="MacKenzie S."/>
            <person name="Amaro C."/>
        </authorList>
    </citation>
    <scope>NUCLEOTIDE SEQUENCE</scope>
</reference>
<proteinExistence type="predicted"/>
<feature type="compositionally biased region" description="Basic and acidic residues" evidence="1">
    <location>
        <begin position="9"/>
        <end position="21"/>
    </location>
</feature>
<feature type="region of interest" description="Disordered" evidence="1">
    <location>
        <begin position="1"/>
        <end position="21"/>
    </location>
</feature>
<dbReference type="AlphaFoldDB" id="A0A0E9PYM5"/>
<name>A0A0E9PYM5_ANGAN</name>
<dbReference type="EMBL" id="GBXM01099609">
    <property type="protein sequence ID" value="JAH08968.1"/>
    <property type="molecule type" value="Transcribed_RNA"/>
</dbReference>
<organism evidence="2">
    <name type="scientific">Anguilla anguilla</name>
    <name type="common">European freshwater eel</name>
    <name type="synonym">Muraena anguilla</name>
    <dbReference type="NCBI Taxonomy" id="7936"/>
    <lineage>
        <taxon>Eukaryota</taxon>
        <taxon>Metazoa</taxon>
        <taxon>Chordata</taxon>
        <taxon>Craniata</taxon>
        <taxon>Vertebrata</taxon>
        <taxon>Euteleostomi</taxon>
        <taxon>Actinopterygii</taxon>
        <taxon>Neopterygii</taxon>
        <taxon>Teleostei</taxon>
        <taxon>Anguilliformes</taxon>
        <taxon>Anguillidae</taxon>
        <taxon>Anguilla</taxon>
    </lineage>
</organism>
<evidence type="ECO:0000256" key="1">
    <source>
        <dbReference type="SAM" id="MobiDB-lite"/>
    </source>
</evidence>
<reference evidence="2" key="1">
    <citation type="submission" date="2014-11" db="EMBL/GenBank/DDBJ databases">
        <authorList>
            <person name="Amaro Gonzalez C."/>
        </authorList>
    </citation>
    <scope>NUCLEOTIDE SEQUENCE</scope>
</reference>
<evidence type="ECO:0000313" key="2">
    <source>
        <dbReference type="EMBL" id="JAH08968.1"/>
    </source>
</evidence>
<protein>
    <submittedName>
        <fullName evidence="2">Uncharacterized protein</fullName>
    </submittedName>
</protein>